<accession>A0A0J0XVX4</accession>
<dbReference type="AlphaFoldDB" id="A0A0J0XVX4"/>
<evidence type="ECO:0000313" key="2">
    <source>
        <dbReference type="EMBL" id="KLT45232.1"/>
    </source>
</evidence>
<protein>
    <recommendedName>
        <fullName evidence="4">Chromo domain-containing protein</fullName>
    </recommendedName>
</protein>
<feature type="region of interest" description="Disordered" evidence="1">
    <location>
        <begin position="1"/>
        <end position="38"/>
    </location>
</feature>
<feature type="compositionally biased region" description="Basic and acidic residues" evidence="1">
    <location>
        <begin position="8"/>
        <end position="21"/>
    </location>
</feature>
<dbReference type="Proteomes" id="UP000053611">
    <property type="component" value="Unassembled WGS sequence"/>
</dbReference>
<sequence>MSNYQARELNKVRLEPARPVEDADDELESDPSDDGEGVEFDIDAVCWAEYKDSTFERANGKIGWHYYVMWQGYLKTGSDTVETRSSFVDDPDDPTETSDALLEFWASVPAKKVRKGKDEPGGKIGEIRFASDDLLRMSGHVHAYPQLTARTQV</sequence>
<keyword evidence="3" id="KW-1185">Reference proteome</keyword>
<dbReference type="OrthoDB" id="433924at2759"/>
<reference evidence="2 3" key="1">
    <citation type="submission" date="2015-03" db="EMBL/GenBank/DDBJ databases">
        <title>Genomics and transcriptomics of the oil-accumulating basidiomycete yeast T. oleaginosus allow insights into substrate utilization and the diverse evolutionary trajectories of mating systems in fungi.</title>
        <authorList>
            <consortium name="DOE Joint Genome Institute"/>
            <person name="Kourist R."/>
            <person name="Kracht O."/>
            <person name="Bracharz F."/>
            <person name="Lipzen A."/>
            <person name="Nolan M."/>
            <person name="Ohm R."/>
            <person name="Grigoriev I."/>
            <person name="Sun S."/>
            <person name="Heitman J."/>
            <person name="Bruck T."/>
            <person name="Nowrousian M."/>
        </authorList>
    </citation>
    <scope>NUCLEOTIDE SEQUENCE [LARGE SCALE GENOMIC DNA]</scope>
    <source>
        <strain evidence="2 3">IBC0246</strain>
    </source>
</reference>
<evidence type="ECO:0000313" key="3">
    <source>
        <dbReference type="Proteomes" id="UP000053611"/>
    </source>
</evidence>
<proteinExistence type="predicted"/>
<evidence type="ECO:0008006" key="4">
    <source>
        <dbReference type="Google" id="ProtNLM"/>
    </source>
</evidence>
<gene>
    <name evidence="2" type="ORF">CC85DRAFT_153274</name>
</gene>
<organism evidence="2 3">
    <name type="scientific">Cutaneotrichosporon oleaginosum</name>
    <dbReference type="NCBI Taxonomy" id="879819"/>
    <lineage>
        <taxon>Eukaryota</taxon>
        <taxon>Fungi</taxon>
        <taxon>Dikarya</taxon>
        <taxon>Basidiomycota</taxon>
        <taxon>Agaricomycotina</taxon>
        <taxon>Tremellomycetes</taxon>
        <taxon>Trichosporonales</taxon>
        <taxon>Trichosporonaceae</taxon>
        <taxon>Cutaneotrichosporon</taxon>
    </lineage>
</organism>
<evidence type="ECO:0000256" key="1">
    <source>
        <dbReference type="SAM" id="MobiDB-lite"/>
    </source>
</evidence>
<name>A0A0J0XVX4_9TREE</name>
<feature type="compositionally biased region" description="Acidic residues" evidence="1">
    <location>
        <begin position="22"/>
        <end position="38"/>
    </location>
</feature>
<dbReference type="EMBL" id="KQ087182">
    <property type="protein sequence ID" value="KLT45232.1"/>
    <property type="molecule type" value="Genomic_DNA"/>
</dbReference>